<dbReference type="Pfam" id="PF00375">
    <property type="entry name" value="SDF"/>
    <property type="match status" value="1"/>
</dbReference>
<sequence length="231" mass="24830">MRDSVTLFLNKAFIPILPIFALGFIIKLESDGVLTQILSSYLPLVLAIIITQYVYISLLYFIGAGFNIKQFIYFVKNVLPAGIMGFSSMSSMAALPLTIQAAEKNTGNRDLSRTIAPATVNIHLIGDSLAIPMIALVIMSTFGPGFPDISTFLIFSFYFVLAKFAVAAVPGGGILVMITILETQMGFTPEMSGLITAIYILLDPIITSANVLGNGAFAILTTKLFAKKAAE</sequence>
<organism evidence="8 9">
    <name type="scientific">Fluviispira sanaruensis</name>
    <dbReference type="NCBI Taxonomy" id="2493639"/>
    <lineage>
        <taxon>Bacteria</taxon>
        <taxon>Pseudomonadati</taxon>
        <taxon>Bdellovibrionota</taxon>
        <taxon>Oligoflexia</taxon>
        <taxon>Silvanigrellales</taxon>
        <taxon>Silvanigrellaceae</taxon>
        <taxon>Fluviispira</taxon>
    </lineage>
</organism>
<evidence type="ECO:0000256" key="2">
    <source>
        <dbReference type="ARBA" id="ARBA00022448"/>
    </source>
</evidence>
<gene>
    <name evidence="8" type="ORF">JCM31447_11040</name>
</gene>
<accession>A0A4P2VHZ3</accession>
<evidence type="ECO:0008006" key="10">
    <source>
        <dbReference type="Google" id="ProtNLM"/>
    </source>
</evidence>
<evidence type="ECO:0000256" key="3">
    <source>
        <dbReference type="ARBA" id="ARBA00022475"/>
    </source>
</evidence>
<dbReference type="KEGG" id="sbf:JCM31447_11040"/>
<comment type="subcellular location">
    <subcellularLocation>
        <location evidence="1">Cell membrane</location>
        <topology evidence="1">Multi-pass membrane protein</topology>
    </subcellularLocation>
</comment>
<keyword evidence="3" id="KW-1003">Cell membrane</keyword>
<evidence type="ECO:0000256" key="1">
    <source>
        <dbReference type="ARBA" id="ARBA00004651"/>
    </source>
</evidence>
<keyword evidence="5 7" id="KW-1133">Transmembrane helix</keyword>
<name>A0A4P2VHZ3_FLUSA</name>
<keyword evidence="9" id="KW-1185">Reference proteome</keyword>
<dbReference type="GO" id="GO:0015293">
    <property type="term" value="F:symporter activity"/>
    <property type="evidence" value="ECO:0007669"/>
    <property type="project" value="UniProtKB-KW"/>
</dbReference>
<evidence type="ECO:0000256" key="7">
    <source>
        <dbReference type="SAM" id="Phobius"/>
    </source>
</evidence>
<feature type="transmembrane region" description="Helical" evidence="7">
    <location>
        <begin position="78"/>
        <end position="102"/>
    </location>
</feature>
<dbReference type="Proteomes" id="UP000291236">
    <property type="component" value="Chromosome"/>
</dbReference>
<dbReference type="Gene3D" id="1.10.3860.10">
    <property type="entry name" value="Sodium:dicarboxylate symporter"/>
    <property type="match status" value="1"/>
</dbReference>
<feature type="transmembrane region" description="Helical" evidence="7">
    <location>
        <begin position="193"/>
        <end position="220"/>
    </location>
</feature>
<evidence type="ECO:0000313" key="9">
    <source>
        <dbReference type="Proteomes" id="UP000291236"/>
    </source>
</evidence>
<proteinExistence type="predicted"/>
<feature type="transmembrane region" description="Helical" evidence="7">
    <location>
        <begin position="40"/>
        <end position="66"/>
    </location>
</feature>
<dbReference type="EMBL" id="AP019368">
    <property type="protein sequence ID" value="BBH52663.1"/>
    <property type="molecule type" value="Genomic_DNA"/>
</dbReference>
<dbReference type="InterPro" id="IPR001991">
    <property type="entry name" value="Na-dicarboxylate_symporter"/>
</dbReference>
<dbReference type="PANTHER" id="PTHR42865:SF7">
    <property type="entry name" value="PROTON_GLUTAMATE-ASPARTATE SYMPORTER"/>
    <property type="match status" value="1"/>
</dbReference>
<dbReference type="InterPro" id="IPR036458">
    <property type="entry name" value="Na:dicarbo_symporter_sf"/>
</dbReference>
<keyword evidence="4 7" id="KW-0812">Transmembrane</keyword>
<dbReference type="GO" id="GO:0005886">
    <property type="term" value="C:plasma membrane"/>
    <property type="evidence" value="ECO:0007669"/>
    <property type="project" value="UniProtKB-SubCell"/>
</dbReference>
<keyword evidence="6 7" id="KW-0472">Membrane</keyword>
<dbReference type="PANTHER" id="PTHR42865">
    <property type="entry name" value="PROTON/GLUTAMATE-ASPARTATE SYMPORTER"/>
    <property type="match status" value="1"/>
</dbReference>
<evidence type="ECO:0000256" key="5">
    <source>
        <dbReference type="ARBA" id="ARBA00022989"/>
    </source>
</evidence>
<dbReference type="AlphaFoldDB" id="A0A4P2VHZ3"/>
<feature type="transmembrane region" description="Helical" evidence="7">
    <location>
        <begin position="155"/>
        <end position="181"/>
    </location>
</feature>
<feature type="transmembrane region" description="Helical" evidence="7">
    <location>
        <begin position="12"/>
        <end position="28"/>
    </location>
</feature>
<dbReference type="SUPFAM" id="SSF118215">
    <property type="entry name" value="Proton glutamate symport protein"/>
    <property type="match status" value="1"/>
</dbReference>
<evidence type="ECO:0000256" key="6">
    <source>
        <dbReference type="ARBA" id="ARBA00023136"/>
    </source>
</evidence>
<evidence type="ECO:0000313" key="8">
    <source>
        <dbReference type="EMBL" id="BBH52663.1"/>
    </source>
</evidence>
<protein>
    <recommendedName>
        <fullName evidence="10">Sodium:dicarboxylate symporter</fullName>
    </recommendedName>
</protein>
<evidence type="ECO:0000256" key="4">
    <source>
        <dbReference type="ARBA" id="ARBA00022692"/>
    </source>
</evidence>
<keyword evidence="2" id="KW-0813">Transport</keyword>
<feature type="transmembrane region" description="Helical" evidence="7">
    <location>
        <begin position="122"/>
        <end position="143"/>
    </location>
</feature>
<reference evidence="8 9" key="1">
    <citation type="submission" date="2018-12" db="EMBL/GenBank/DDBJ databases">
        <title>Rubrispira sanarue gen. nov., sp., nov., a member of the order Silvanigrellales, isolated from a brackish lake in Hamamatsu Japan.</title>
        <authorList>
            <person name="Maejima Y."/>
            <person name="Iino T."/>
            <person name="Muraguchi Y."/>
            <person name="Fukuda K."/>
            <person name="Nojiri H."/>
            <person name="Ohkuma M."/>
            <person name="Moriuchi R."/>
            <person name="Dohra H."/>
            <person name="Kimbara K."/>
            <person name="Shintani M."/>
        </authorList>
    </citation>
    <scope>NUCLEOTIDE SEQUENCE [LARGE SCALE GENOMIC DNA]</scope>
    <source>
        <strain evidence="8 9">RF1110005</strain>
    </source>
</reference>